<dbReference type="RefSeq" id="WP_172721079.1">
    <property type="nucleotide sequence ID" value="NZ_PGTB01000237.1"/>
</dbReference>
<dbReference type="InterPro" id="IPR008949">
    <property type="entry name" value="Isoprenoid_synthase_dom_sf"/>
</dbReference>
<dbReference type="AlphaFoldDB" id="A0A2M8IUB8"/>
<dbReference type="Gene3D" id="1.10.600.10">
    <property type="entry name" value="Farnesyl Diphosphate Synthase"/>
    <property type="match status" value="1"/>
</dbReference>
<reference evidence="1 2" key="1">
    <citation type="journal article" date="2018" name="Int. J. Syst. Evol. Microbiol.">
        <title>Pseudooceanicola lipolyticus sp. nov., a marine alphaproteobacterium, reclassification of Oceanicola flagellatus as Pseudooceanicola flagellatus comb. nov. and emended description of the genus Pseudooceanicola.</title>
        <authorList>
            <person name="Huang M.-M."/>
            <person name="Guo L.-L."/>
            <person name="Wu Y.-H."/>
            <person name="Lai Q.-L."/>
            <person name="Shao Z.-Z."/>
            <person name="Wang C.-S."/>
            <person name="Wu M."/>
            <person name="Xu X.-W."/>
        </authorList>
    </citation>
    <scope>NUCLEOTIDE SEQUENCE [LARGE SCALE GENOMIC DNA]</scope>
    <source>
        <strain evidence="1 2">157</strain>
    </source>
</reference>
<dbReference type="SUPFAM" id="SSF48576">
    <property type="entry name" value="Terpenoid synthases"/>
    <property type="match status" value="1"/>
</dbReference>
<protein>
    <submittedName>
        <fullName evidence="1">Phytoene synthase</fullName>
    </submittedName>
</protein>
<evidence type="ECO:0000313" key="2">
    <source>
        <dbReference type="Proteomes" id="UP000231553"/>
    </source>
</evidence>
<dbReference type="InterPro" id="IPR002060">
    <property type="entry name" value="Squ/phyt_synthse"/>
</dbReference>
<keyword evidence="2" id="KW-1185">Reference proteome</keyword>
<feature type="non-terminal residue" evidence="1">
    <location>
        <position position="97"/>
    </location>
</feature>
<gene>
    <name evidence="1" type="ORF">CVM52_23940</name>
</gene>
<dbReference type="Pfam" id="PF00494">
    <property type="entry name" value="SQS_PSY"/>
    <property type="match status" value="1"/>
</dbReference>
<dbReference type="EMBL" id="PGTB01000237">
    <property type="protein sequence ID" value="PJE34113.1"/>
    <property type="molecule type" value="Genomic_DNA"/>
</dbReference>
<name>A0A2M8IUB8_9RHOB</name>
<comment type="caution">
    <text evidence="1">The sequence shown here is derived from an EMBL/GenBank/DDBJ whole genome shotgun (WGS) entry which is preliminary data.</text>
</comment>
<proteinExistence type="predicted"/>
<organism evidence="1 2">
    <name type="scientific">Pseudooceanicola lipolyticus</name>
    <dbReference type="NCBI Taxonomy" id="2029104"/>
    <lineage>
        <taxon>Bacteria</taxon>
        <taxon>Pseudomonadati</taxon>
        <taxon>Pseudomonadota</taxon>
        <taxon>Alphaproteobacteria</taxon>
        <taxon>Rhodobacterales</taxon>
        <taxon>Paracoccaceae</taxon>
        <taxon>Pseudooceanicola</taxon>
    </lineage>
</organism>
<accession>A0A2M8IUB8</accession>
<sequence>MTFSPDLAACAALVQRADPDRFLAVMAAPVAARRVLFPLYAMNVEVSRAPWVTAEPMIAEMRLQWWRDALAEIAGGGAVRRHEVVTPLAAVLAPDLA</sequence>
<evidence type="ECO:0000313" key="1">
    <source>
        <dbReference type="EMBL" id="PJE34113.1"/>
    </source>
</evidence>
<dbReference type="Proteomes" id="UP000231553">
    <property type="component" value="Unassembled WGS sequence"/>
</dbReference>